<dbReference type="SUPFAM" id="SSF48452">
    <property type="entry name" value="TPR-like"/>
    <property type="match status" value="2"/>
</dbReference>
<evidence type="ECO:0000256" key="2">
    <source>
        <dbReference type="SAM" id="SignalP"/>
    </source>
</evidence>
<dbReference type="Pfam" id="PF09295">
    <property type="entry name" value="ChAPs"/>
    <property type="match status" value="1"/>
</dbReference>
<dbReference type="InterPro" id="IPR039340">
    <property type="entry name" value="Tfc4/TFIIIC-102/Sfc4"/>
</dbReference>
<feature type="repeat" description="TPR" evidence="1">
    <location>
        <begin position="82"/>
        <end position="115"/>
    </location>
</feature>
<comment type="caution">
    <text evidence="3">The sequence shown here is derived from an EMBL/GenBank/DDBJ whole genome shotgun (WGS) entry which is preliminary data.</text>
</comment>
<dbReference type="PANTHER" id="PTHR23082">
    <property type="entry name" value="TRANSCRIPTION INITIATION FACTOR IIIC TFIIIC , POLYPEPTIDE 3-RELATED"/>
    <property type="match status" value="1"/>
</dbReference>
<dbReference type="Gene3D" id="1.25.40.10">
    <property type="entry name" value="Tetratricopeptide repeat domain"/>
    <property type="match status" value="3"/>
</dbReference>
<gene>
    <name evidence="3" type="ORF">GCM10011369_13390</name>
</gene>
<dbReference type="GO" id="GO:0000127">
    <property type="term" value="C:transcription factor TFIIIC complex"/>
    <property type="evidence" value="ECO:0007669"/>
    <property type="project" value="TreeGrafter"/>
</dbReference>
<feature type="signal peptide" evidence="2">
    <location>
        <begin position="1"/>
        <end position="35"/>
    </location>
</feature>
<reference evidence="4" key="1">
    <citation type="journal article" date="2019" name="Int. J. Syst. Evol. Microbiol.">
        <title>The Global Catalogue of Microorganisms (GCM) 10K type strain sequencing project: providing services to taxonomists for standard genome sequencing and annotation.</title>
        <authorList>
            <consortium name="The Broad Institute Genomics Platform"/>
            <consortium name="The Broad Institute Genome Sequencing Center for Infectious Disease"/>
            <person name="Wu L."/>
            <person name="Ma J."/>
        </authorList>
    </citation>
    <scope>NUCLEOTIDE SEQUENCE [LARGE SCALE GENOMIC DNA]</scope>
    <source>
        <strain evidence="4">CGMCC 1.10130</strain>
    </source>
</reference>
<dbReference type="InterPro" id="IPR011990">
    <property type="entry name" value="TPR-like_helical_dom_sf"/>
</dbReference>
<feature type="chain" id="PRO_5035281161" description="Tetratricopeptide repeat protein" evidence="2">
    <location>
        <begin position="36"/>
        <end position="428"/>
    </location>
</feature>
<proteinExistence type="predicted"/>
<dbReference type="GO" id="GO:0016192">
    <property type="term" value="P:vesicle-mediated transport"/>
    <property type="evidence" value="ECO:0007669"/>
    <property type="project" value="UniProtKB-ARBA"/>
</dbReference>
<protein>
    <recommendedName>
        <fullName evidence="5">Tetratricopeptide repeat protein</fullName>
    </recommendedName>
</protein>
<dbReference type="SMART" id="SM00028">
    <property type="entry name" value="TPR"/>
    <property type="match status" value="5"/>
</dbReference>
<dbReference type="Pfam" id="PF13432">
    <property type="entry name" value="TPR_16"/>
    <property type="match status" value="1"/>
</dbReference>
<dbReference type="RefSeq" id="WP_229744666.1">
    <property type="nucleotide sequence ID" value="NZ_BMDX01000005.1"/>
</dbReference>
<dbReference type="InterPro" id="IPR019734">
    <property type="entry name" value="TPR_rpt"/>
</dbReference>
<sequence length="428" mass="47831">MMVRTQLHHVIKRATRQLAAPLMLAGMVTAAPAWAGANSVSPGTYKELTAIQEQIGNNQVDAAHQALLALHTEVTADSLDEALVLQMLGYTEMSRNNYPEAVDYLRRSLALEKLPEKVKYNVGYMVAQLYAAQEKFDEALTFAADWFKTLEQPTPDQYIFMANIFAQTGNYKDAIPYVEQAIAKAPKVKESWYQLLIASHFELKQYQAAAKALSDAIANWPDKASYWEQLASVYVVLGNERRALATLQLAWKQQVLSKETSVKSMIQLAISRGIPEHGARLLESAIDKEVLPADEDYLDLLANAWVAAREQEPAIAAFELLAKASNKGDPFMQIANLHIEKAEWLQAESALNRALDYKVDEPGKAWLLLGITLTEQKKFGPGMDAFRKARAFKDSARQAKSWLKYAGDLQRQHNWITRNQGASETDAS</sequence>
<evidence type="ECO:0000313" key="4">
    <source>
        <dbReference type="Proteomes" id="UP000619743"/>
    </source>
</evidence>
<dbReference type="Proteomes" id="UP000619743">
    <property type="component" value="Unassembled WGS sequence"/>
</dbReference>
<evidence type="ECO:0000313" key="3">
    <source>
        <dbReference type="EMBL" id="GGA72984.1"/>
    </source>
</evidence>
<name>A0A8J2XNK7_9GAMM</name>
<evidence type="ECO:0000256" key="1">
    <source>
        <dbReference type="PROSITE-ProRule" id="PRU00339"/>
    </source>
</evidence>
<evidence type="ECO:0008006" key="5">
    <source>
        <dbReference type="Google" id="ProtNLM"/>
    </source>
</evidence>
<keyword evidence="2" id="KW-0732">Signal</keyword>
<dbReference type="GO" id="GO:0006383">
    <property type="term" value="P:transcription by RNA polymerase III"/>
    <property type="evidence" value="ECO:0007669"/>
    <property type="project" value="InterPro"/>
</dbReference>
<dbReference type="PROSITE" id="PS50005">
    <property type="entry name" value="TPR"/>
    <property type="match status" value="2"/>
</dbReference>
<organism evidence="3 4">
    <name type="scientific">Neiella marina</name>
    <dbReference type="NCBI Taxonomy" id="508461"/>
    <lineage>
        <taxon>Bacteria</taxon>
        <taxon>Pseudomonadati</taxon>
        <taxon>Pseudomonadota</taxon>
        <taxon>Gammaproteobacteria</taxon>
        <taxon>Alteromonadales</taxon>
        <taxon>Echinimonadaceae</taxon>
        <taxon>Neiella</taxon>
    </lineage>
</organism>
<dbReference type="GO" id="GO:0005737">
    <property type="term" value="C:cytoplasm"/>
    <property type="evidence" value="ECO:0007669"/>
    <property type="project" value="UniProtKB-ARBA"/>
</dbReference>
<feature type="repeat" description="TPR" evidence="1">
    <location>
        <begin position="155"/>
        <end position="188"/>
    </location>
</feature>
<keyword evidence="1" id="KW-0802">TPR repeat</keyword>
<dbReference type="EMBL" id="BMDX01000005">
    <property type="protein sequence ID" value="GGA72984.1"/>
    <property type="molecule type" value="Genomic_DNA"/>
</dbReference>
<keyword evidence="4" id="KW-1185">Reference proteome</keyword>
<dbReference type="AlphaFoldDB" id="A0A8J2XNK7"/>
<dbReference type="PANTHER" id="PTHR23082:SF0">
    <property type="entry name" value="GENERAL TRANSCRIPTION FACTOR 3C POLYPEPTIDE 3"/>
    <property type="match status" value="1"/>
</dbReference>
<dbReference type="GO" id="GO:0012505">
    <property type="term" value="C:endomembrane system"/>
    <property type="evidence" value="ECO:0007669"/>
    <property type="project" value="UniProtKB-ARBA"/>
</dbReference>
<dbReference type="InterPro" id="IPR015374">
    <property type="entry name" value="ChAPs"/>
</dbReference>
<accession>A0A8J2XNK7</accession>